<comment type="caution">
    <text evidence="8">The sequence shown here is derived from an EMBL/GenBank/DDBJ whole genome shotgun (WGS) entry which is preliminary data.</text>
</comment>
<gene>
    <name evidence="8" type="ORF">N7458_009606</name>
</gene>
<dbReference type="Gene3D" id="4.10.240.10">
    <property type="entry name" value="Zn(2)-C6 fungal-type DNA-binding domain"/>
    <property type="match status" value="1"/>
</dbReference>
<feature type="domain" description="Zn(2)-C6 fungal-type" evidence="7">
    <location>
        <begin position="40"/>
        <end position="73"/>
    </location>
</feature>
<dbReference type="InterPro" id="IPR001138">
    <property type="entry name" value="Zn2Cys6_DnaBD"/>
</dbReference>
<dbReference type="EMBL" id="JAPVEA010000008">
    <property type="protein sequence ID" value="KAJ5438608.1"/>
    <property type="molecule type" value="Genomic_DNA"/>
</dbReference>
<proteinExistence type="predicted"/>
<dbReference type="InterPro" id="IPR053187">
    <property type="entry name" value="Notoamide_regulator"/>
</dbReference>
<dbReference type="RefSeq" id="XP_056761837.1">
    <property type="nucleotide sequence ID" value="XM_056912988.1"/>
</dbReference>
<dbReference type="InterPro" id="IPR036864">
    <property type="entry name" value="Zn2-C6_fun-type_DNA-bd_sf"/>
</dbReference>
<keyword evidence="2" id="KW-0805">Transcription regulation</keyword>
<reference evidence="8" key="2">
    <citation type="journal article" date="2023" name="IMA Fungus">
        <title>Comparative genomic study of the Penicillium genus elucidates a diverse pangenome and 15 lateral gene transfer events.</title>
        <authorList>
            <person name="Petersen C."/>
            <person name="Sorensen T."/>
            <person name="Nielsen M.R."/>
            <person name="Sondergaard T.E."/>
            <person name="Sorensen J.L."/>
            <person name="Fitzpatrick D.A."/>
            <person name="Frisvad J.C."/>
            <person name="Nielsen K.L."/>
        </authorList>
    </citation>
    <scope>NUCLEOTIDE SEQUENCE</scope>
    <source>
        <strain evidence="8">IBT 16125</strain>
    </source>
</reference>
<dbReference type="PROSITE" id="PS00463">
    <property type="entry name" value="ZN2_CY6_FUNGAL_1"/>
    <property type="match status" value="1"/>
</dbReference>
<reference evidence="8" key="1">
    <citation type="submission" date="2022-12" db="EMBL/GenBank/DDBJ databases">
        <authorList>
            <person name="Petersen C."/>
        </authorList>
    </citation>
    <scope>NUCLEOTIDE SEQUENCE</scope>
    <source>
        <strain evidence="8">IBT 16125</strain>
    </source>
</reference>
<evidence type="ECO:0000313" key="8">
    <source>
        <dbReference type="EMBL" id="KAJ5438608.1"/>
    </source>
</evidence>
<keyword evidence="1" id="KW-0479">Metal-binding</keyword>
<dbReference type="GO" id="GO:0006351">
    <property type="term" value="P:DNA-templated transcription"/>
    <property type="evidence" value="ECO:0007669"/>
    <property type="project" value="InterPro"/>
</dbReference>
<keyword evidence="4" id="KW-0804">Transcription</keyword>
<evidence type="ECO:0000259" key="7">
    <source>
        <dbReference type="PROSITE" id="PS50048"/>
    </source>
</evidence>
<keyword evidence="3" id="KW-0238">DNA-binding</keyword>
<protein>
    <submittedName>
        <fullName evidence="8">Transcription factor</fullName>
    </submittedName>
</protein>
<dbReference type="GO" id="GO:0000981">
    <property type="term" value="F:DNA-binding transcription factor activity, RNA polymerase II-specific"/>
    <property type="evidence" value="ECO:0007669"/>
    <property type="project" value="InterPro"/>
</dbReference>
<dbReference type="GO" id="GO:0008270">
    <property type="term" value="F:zinc ion binding"/>
    <property type="evidence" value="ECO:0007669"/>
    <property type="project" value="InterPro"/>
</dbReference>
<keyword evidence="9" id="KW-1185">Reference proteome</keyword>
<evidence type="ECO:0000313" key="9">
    <source>
        <dbReference type="Proteomes" id="UP001213681"/>
    </source>
</evidence>
<dbReference type="GeneID" id="81603231"/>
<evidence type="ECO:0000256" key="3">
    <source>
        <dbReference type="ARBA" id="ARBA00023125"/>
    </source>
</evidence>
<dbReference type="CDD" id="cd00067">
    <property type="entry name" value="GAL4"/>
    <property type="match status" value="1"/>
</dbReference>
<dbReference type="Proteomes" id="UP001213681">
    <property type="component" value="Unassembled WGS sequence"/>
</dbReference>
<dbReference type="Pfam" id="PF04082">
    <property type="entry name" value="Fungal_trans"/>
    <property type="match status" value="1"/>
</dbReference>
<sequence length="634" mass="70085">MSQPDPSKLFPPLAPGPSSSRIYSGQPSMVVSRSKKNSTACLPCKAAKRKCSGNGKPPCEACKNAGTARDCHFDPTRDLRRKIAVKKTIQELTDYKGLLDTLLTTIRLSPQEKVSEIVDLIKNNGSIQELAQAVGSDAAKFANTNSIALGHHAIEEDLEHLELSLNNKPSTSTRISYSPEQGHQEMSRAALHPYARVTLESLCDIPLFRVPAKPWTKVTDDNELVSHLVSLYFTWDHPCAQFVDQEIFLDHMKQGDLSSGFCSPLLVNSLLSIASTYSDSPGVFADPENAFSSGQGFFEEAERLLKPQEGVATLTNIQALLMMCCVLSQQGKSSRAWWILRGAVQMAQDMGLFTVPKVENPSATTPEMQRVRAITAWGVFSLNVQLSTKFHKVANLDPPASRLNVGGDNDFAWTPYPRSNQINYTTKPAQLPRVREGLAKLTEILNHVQGLLHDDDSSFQELTNKAQKPYILLQELLESWPDPSQTGTVPVPQILILRIKCLQAGMNMLEVLIEKDQEGAMSIQLRQTWCEQAEAMAQCLRVHRQSYGLKHVPSQVVDAVQTALRVLVHQLDDTENAKNAFTEICRFGIALSQKFQPTAEAIKAIQLLSQRGDVQLPIDALAILDGVELRKGQE</sequence>
<evidence type="ECO:0000256" key="5">
    <source>
        <dbReference type="ARBA" id="ARBA00023242"/>
    </source>
</evidence>
<dbReference type="SMART" id="SM00066">
    <property type="entry name" value="GAL4"/>
    <property type="match status" value="1"/>
</dbReference>
<evidence type="ECO:0000256" key="6">
    <source>
        <dbReference type="SAM" id="MobiDB-lite"/>
    </source>
</evidence>
<evidence type="ECO:0000256" key="2">
    <source>
        <dbReference type="ARBA" id="ARBA00023015"/>
    </source>
</evidence>
<dbReference type="GO" id="GO:0003677">
    <property type="term" value="F:DNA binding"/>
    <property type="evidence" value="ECO:0007669"/>
    <property type="project" value="UniProtKB-KW"/>
</dbReference>
<feature type="region of interest" description="Disordered" evidence="6">
    <location>
        <begin position="1"/>
        <end position="29"/>
    </location>
</feature>
<dbReference type="PANTHER" id="PTHR47256:SF10">
    <property type="entry name" value="ZN(II)2CYS6 TRANSCRIPTION FACTOR (EUROFUNG)"/>
    <property type="match status" value="1"/>
</dbReference>
<dbReference type="CDD" id="cd12148">
    <property type="entry name" value="fungal_TF_MHR"/>
    <property type="match status" value="1"/>
</dbReference>
<keyword evidence="5" id="KW-0539">Nucleus</keyword>
<dbReference type="InterPro" id="IPR007219">
    <property type="entry name" value="XnlR_reg_dom"/>
</dbReference>
<evidence type="ECO:0000256" key="1">
    <source>
        <dbReference type="ARBA" id="ARBA00022723"/>
    </source>
</evidence>
<organism evidence="8 9">
    <name type="scientific">Penicillium daleae</name>
    <dbReference type="NCBI Taxonomy" id="63821"/>
    <lineage>
        <taxon>Eukaryota</taxon>
        <taxon>Fungi</taxon>
        <taxon>Dikarya</taxon>
        <taxon>Ascomycota</taxon>
        <taxon>Pezizomycotina</taxon>
        <taxon>Eurotiomycetes</taxon>
        <taxon>Eurotiomycetidae</taxon>
        <taxon>Eurotiales</taxon>
        <taxon>Aspergillaceae</taxon>
        <taxon>Penicillium</taxon>
    </lineage>
</organism>
<name>A0AAD6BYQ4_9EURO</name>
<dbReference type="PROSITE" id="PS50048">
    <property type="entry name" value="ZN2_CY6_FUNGAL_2"/>
    <property type="match status" value="1"/>
</dbReference>
<evidence type="ECO:0000256" key="4">
    <source>
        <dbReference type="ARBA" id="ARBA00023163"/>
    </source>
</evidence>
<accession>A0AAD6BYQ4</accession>
<dbReference type="AlphaFoldDB" id="A0AAD6BYQ4"/>
<dbReference type="PANTHER" id="PTHR47256">
    <property type="entry name" value="ZN(II)2CYS6 TRANSCRIPTION FACTOR (EUROFUNG)-RELATED"/>
    <property type="match status" value="1"/>
</dbReference>
<feature type="compositionally biased region" description="Polar residues" evidence="6">
    <location>
        <begin position="17"/>
        <end position="29"/>
    </location>
</feature>
<dbReference type="SUPFAM" id="SSF57701">
    <property type="entry name" value="Zn2/Cys6 DNA-binding domain"/>
    <property type="match status" value="1"/>
</dbReference>